<organism evidence="1 2">
    <name type="scientific">Panagrellus redivivus</name>
    <name type="common">Microworm</name>
    <dbReference type="NCBI Taxonomy" id="6233"/>
    <lineage>
        <taxon>Eukaryota</taxon>
        <taxon>Metazoa</taxon>
        <taxon>Ecdysozoa</taxon>
        <taxon>Nematoda</taxon>
        <taxon>Chromadorea</taxon>
        <taxon>Rhabditida</taxon>
        <taxon>Tylenchina</taxon>
        <taxon>Panagrolaimomorpha</taxon>
        <taxon>Panagrolaimoidea</taxon>
        <taxon>Panagrolaimidae</taxon>
        <taxon>Panagrellus</taxon>
    </lineage>
</organism>
<sequence>MLSVHPRPPPVSSVVTWAVRLTFGSALPSAGPARPSPSPSADIGFMTIADTMPKQCPSARTEQSRELFAFVRPSSNGDAYCC</sequence>
<protein>
    <submittedName>
        <fullName evidence="2">Secreted protein</fullName>
    </submittedName>
</protein>
<evidence type="ECO:0000313" key="2">
    <source>
        <dbReference type="WBParaSite" id="Pan_g7451.t1"/>
    </source>
</evidence>
<reference evidence="2" key="2">
    <citation type="submission" date="2020-10" db="UniProtKB">
        <authorList>
            <consortium name="WormBaseParasite"/>
        </authorList>
    </citation>
    <scope>IDENTIFICATION</scope>
</reference>
<evidence type="ECO:0000313" key="1">
    <source>
        <dbReference type="Proteomes" id="UP000492821"/>
    </source>
</evidence>
<reference evidence="1" key="1">
    <citation type="journal article" date="2013" name="Genetics">
        <title>The draft genome and transcriptome of Panagrellus redivivus are shaped by the harsh demands of a free-living lifestyle.</title>
        <authorList>
            <person name="Srinivasan J."/>
            <person name="Dillman A.R."/>
            <person name="Macchietto M.G."/>
            <person name="Heikkinen L."/>
            <person name="Lakso M."/>
            <person name="Fracchia K.M."/>
            <person name="Antoshechkin I."/>
            <person name="Mortazavi A."/>
            <person name="Wong G."/>
            <person name="Sternberg P.W."/>
        </authorList>
    </citation>
    <scope>NUCLEOTIDE SEQUENCE [LARGE SCALE GENOMIC DNA]</scope>
    <source>
        <strain evidence="1">MT8872</strain>
    </source>
</reference>
<dbReference type="Proteomes" id="UP000492821">
    <property type="component" value="Unassembled WGS sequence"/>
</dbReference>
<accession>A0A7E4W6F7</accession>
<dbReference type="WBParaSite" id="Pan_g7451.t1">
    <property type="protein sequence ID" value="Pan_g7451.t1"/>
    <property type="gene ID" value="Pan_g7451"/>
</dbReference>
<keyword evidence="1" id="KW-1185">Reference proteome</keyword>
<dbReference type="AlphaFoldDB" id="A0A7E4W6F7"/>
<proteinExistence type="predicted"/>
<name>A0A7E4W6F7_PANRE</name>